<evidence type="ECO:0000313" key="2">
    <source>
        <dbReference type="Proteomes" id="UP001153076"/>
    </source>
</evidence>
<proteinExistence type="predicted"/>
<gene>
    <name evidence="1" type="ORF">Cgig2_011545</name>
</gene>
<keyword evidence="2" id="KW-1185">Reference proteome</keyword>
<sequence length="284" mass="31207">MLGQHMAKAASYAHLDFVPSRAVHLLFYSMFSVAVPKQLGTILFQTEEDRGRRPLPWLGNTSEGDHVLSRPLTAGKPRKAVARSSGLNNPSMAHPCHMAEKLAADVDCGGKTSVTGVVTAEEVESALLSTQLAMLRQKEHTSRAKCQPPTAPHPKTIGKHILANIPSVYLSINYYIIVSSKALRGSTNVLMMPSTTCPSNNVTIRPNPVTINGSLKLLEVCTNSRDALGRLREAVGELRSSDKKFLEVPRDFFTRKEIMRSAKELALRLRQVGEKLISKNRELS</sequence>
<dbReference type="EMBL" id="JAKOGI010002790">
    <property type="protein sequence ID" value="KAJ8421313.1"/>
    <property type="molecule type" value="Genomic_DNA"/>
</dbReference>
<dbReference type="AlphaFoldDB" id="A0A9Q1GMJ8"/>
<organism evidence="1 2">
    <name type="scientific">Carnegiea gigantea</name>
    <dbReference type="NCBI Taxonomy" id="171969"/>
    <lineage>
        <taxon>Eukaryota</taxon>
        <taxon>Viridiplantae</taxon>
        <taxon>Streptophyta</taxon>
        <taxon>Embryophyta</taxon>
        <taxon>Tracheophyta</taxon>
        <taxon>Spermatophyta</taxon>
        <taxon>Magnoliopsida</taxon>
        <taxon>eudicotyledons</taxon>
        <taxon>Gunneridae</taxon>
        <taxon>Pentapetalae</taxon>
        <taxon>Caryophyllales</taxon>
        <taxon>Cactineae</taxon>
        <taxon>Cactaceae</taxon>
        <taxon>Cactoideae</taxon>
        <taxon>Echinocereeae</taxon>
        <taxon>Carnegiea</taxon>
    </lineage>
</organism>
<evidence type="ECO:0000313" key="1">
    <source>
        <dbReference type="EMBL" id="KAJ8421313.1"/>
    </source>
</evidence>
<accession>A0A9Q1GMJ8</accession>
<name>A0A9Q1GMJ8_9CARY</name>
<reference evidence="1" key="1">
    <citation type="submission" date="2022-04" db="EMBL/GenBank/DDBJ databases">
        <title>Carnegiea gigantea Genome sequencing and assembly v2.</title>
        <authorList>
            <person name="Copetti D."/>
            <person name="Sanderson M.J."/>
            <person name="Burquez A."/>
            <person name="Wojciechowski M.F."/>
        </authorList>
    </citation>
    <scope>NUCLEOTIDE SEQUENCE</scope>
    <source>
        <strain evidence="1">SGP5-SGP5p</strain>
        <tissue evidence="1">Aerial part</tissue>
    </source>
</reference>
<dbReference type="Proteomes" id="UP001153076">
    <property type="component" value="Unassembled WGS sequence"/>
</dbReference>
<comment type="caution">
    <text evidence="1">The sequence shown here is derived from an EMBL/GenBank/DDBJ whole genome shotgun (WGS) entry which is preliminary data.</text>
</comment>
<protein>
    <submittedName>
        <fullName evidence="1">Uncharacterized protein</fullName>
    </submittedName>
</protein>